<name>A0A0E3R3Q5_METBA</name>
<dbReference type="KEGG" id="mbar:MSBR2_1852"/>
<dbReference type="EMBL" id="CP009530">
    <property type="protein sequence ID" value="AKB58368.1"/>
    <property type="molecule type" value="Genomic_DNA"/>
</dbReference>
<dbReference type="Proteomes" id="UP000033079">
    <property type="component" value="Chromosome"/>
</dbReference>
<sequence>MLHSYIDTEYAPEKCFHCHGTGYANGRICEACGGHGDVLVAQPAIVCPLCNGSGIFENGTCRVCGGSGWALF</sequence>
<dbReference type="InterPro" id="IPR036410">
    <property type="entry name" value="HSP_DnaJ_Cys-rich_dom_sf"/>
</dbReference>
<dbReference type="GeneID" id="24843706"/>
<reference evidence="1 2" key="1">
    <citation type="submission" date="2014-07" db="EMBL/GenBank/DDBJ databases">
        <title>Methanogenic archaea and the global carbon cycle.</title>
        <authorList>
            <person name="Henriksen J.R."/>
            <person name="Luke J."/>
            <person name="Reinhart S."/>
            <person name="Benedict M.N."/>
            <person name="Youngblut N.D."/>
            <person name="Metcalf M.E."/>
            <person name="Whitaker R.J."/>
            <person name="Metcalf W.W."/>
        </authorList>
    </citation>
    <scope>NUCLEOTIDE SEQUENCE [LARGE SCALE GENOMIC DNA]</scope>
    <source>
        <strain evidence="1 2">227</strain>
    </source>
</reference>
<accession>A0A0E3R3Q5</accession>
<protein>
    <submittedName>
        <fullName evidence="1">Uncharacterized protein</fullName>
    </submittedName>
</protein>
<evidence type="ECO:0000313" key="1">
    <source>
        <dbReference type="EMBL" id="AKB58368.1"/>
    </source>
</evidence>
<dbReference type="SUPFAM" id="SSF57938">
    <property type="entry name" value="DnaJ/Hsp40 cysteine-rich domain"/>
    <property type="match status" value="1"/>
</dbReference>
<proteinExistence type="predicted"/>
<dbReference type="RefSeq" id="WP_048120005.1">
    <property type="nucleotide sequence ID" value="NZ_CP009530.1"/>
</dbReference>
<organism evidence="1 2">
    <name type="scientific">Methanosarcina barkeri 227</name>
    <dbReference type="NCBI Taxonomy" id="1434106"/>
    <lineage>
        <taxon>Archaea</taxon>
        <taxon>Methanobacteriati</taxon>
        <taxon>Methanobacteriota</taxon>
        <taxon>Stenosarchaea group</taxon>
        <taxon>Methanomicrobia</taxon>
        <taxon>Methanosarcinales</taxon>
        <taxon>Methanosarcinaceae</taxon>
        <taxon>Methanosarcina</taxon>
    </lineage>
</organism>
<gene>
    <name evidence="1" type="ORF">MSBR2_1852</name>
</gene>
<dbReference type="Gene3D" id="6.20.20.10">
    <property type="match status" value="2"/>
</dbReference>
<evidence type="ECO:0000313" key="2">
    <source>
        <dbReference type="Proteomes" id="UP000033079"/>
    </source>
</evidence>
<dbReference type="PATRIC" id="fig|1434106.5.peg.2380"/>
<dbReference type="AlphaFoldDB" id="A0A0E3R3Q5"/>
<dbReference type="HOGENOM" id="CLU_2712797_0_0_2"/>